<reference evidence="1" key="1">
    <citation type="journal article" date="2022" name="Int. J. Mol. Sci.">
        <title>Draft Genome of Tanacetum Coccineum: Genomic Comparison of Closely Related Tanacetum-Family Plants.</title>
        <authorList>
            <person name="Yamashiro T."/>
            <person name="Shiraishi A."/>
            <person name="Nakayama K."/>
            <person name="Satake H."/>
        </authorList>
    </citation>
    <scope>NUCLEOTIDE SEQUENCE</scope>
</reference>
<organism evidence="1 2">
    <name type="scientific">Tanacetum coccineum</name>
    <dbReference type="NCBI Taxonomy" id="301880"/>
    <lineage>
        <taxon>Eukaryota</taxon>
        <taxon>Viridiplantae</taxon>
        <taxon>Streptophyta</taxon>
        <taxon>Embryophyta</taxon>
        <taxon>Tracheophyta</taxon>
        <taxon>Spermatophyta</taxon>
        <taxon>Magnoliopsida</taxon>
        <taxon>eudicotyledons</taxon>
        <taxon>Gunneridae</taxon>
        <taxon>Pentapetalae</taxon>
        <taxon>asterids</taxon>
        <taxon>campanulids</taxon>
        <taxon>Asterales</taxon>
        <taxon>Asteraceae</taxon>
        <taxon>Asteroideae</taxon>
        <taxon>Anthemideae</taxon>
        <taxon>Anthemidinae</taxon>
        <taxon>Tanacetum</taxon>
    </lineage>
</organism>
<keyword evidence="2" id="KW-1185">Reference proteome</keyword>
<protein>
    <submittedName>
        <fullName evidence="1">Uncharacterized protein</fullName>
    </submittedName>
</protein>
<dbReference type="Proteomes" id="UP001151760">
    <property type="component" value="Unassembled WGS sequence"/>
</dbReference>
<gene>
    <name evidence="1" type="ORF">Tco_0652819</name>
</gene>
<evidence type="ECO:0000313" key="1">
    <source>
        <dbReference type="EMBL" id="GJS58035.1"/>
    </source>
</evidence>
<accession>A0ABQ4WYU1</accession>
<evidence type="ECO:0000313" key="2">
    <source>
        <dbReference type="Proteomes" id="UP001151760"/>
    </source>
</evidence>
<comment type="caution">
    <text evidence="1">The sequence shown here is derived from an EMBL/GenBank/DDBJ whole genome shotgun (WGS) entry which is preliminary data.</text>
</comment>
<reference evidence="1" key="2">
    <citation type="submission" date="2022-01" db="EMBL/GenBank/DDBJ databases">
        <authorList>
            <person name="Yamashiro T."/>
            <person name="Shiraishi A."/>
            <person name="Satake H."/>
            <person name="Nakayama K."/>
        </authorList>
    </citation>
    <scope>NUCLEOTIDE SEQUENCE</scope>
</reference>
<proteinExistence type="predicted"/>
<dbReference type="EMBL" id="BQNB010009051">
    <property type="protein sequence ID" value="GJS58035.1"/>
    <property type="molecule type" value="Genomic_DNA"/>
</dbReference>
<name>A0ABQ4WYU1_9ASTR</name>
<sequence length="191" mass="21101">MLRSVPESAFGTLDLCHVLYWCCPTLVHQSLHPCLASSQIALLEVEHLSQLMYPGLLLYWNTYSFLGAPTAFTALDSHIVRLICYLKYFAMRAKFFCMSLSFRACSGSLSSSEADSDGDVIGLAITLPLVLKVFEAVATSANGLAFLAILSARSSLTSFWYCFRMSKSLWYETSSNLCCSFIIVTNVDHSG</sequence>